<dbReference type="EMBL" id="JANIBK010000017">
    <property type="protein sequence ID" value="MCQ8127851.1"/>
    <property type="molecule type" value="Genomic_DNA"/>
</dbReference>
<reference evidence="2 3" key="1">
    <citation type="submission" date="2022-07" db="EMBL/GenBank/DDBJ databases">
        <title>Methylomonas rivi sp. nov., Methylomonas rosea sp. nov., Methylomonas aureus sp. nov. and Methylomonas subterranea sp. nov., four novel methanotrophs isolated from a freshwater creek and the deep terrestrial subsurface.</title>
        <authorList>
            <person name="Abin C."/>
            <person name="Sankaranarayanan K."/>
            <person name="Garner C."/>
            <person name="Sindelar R."/>
            <person name="Kotary K."/>
            <person name="Garner R."/>
            <person name="Barclay S."/>
            <person name="Lawson P."/>
            <person name="Krumholz L."/>
        </authorList>
    </citation>
    <scope>NUCLEOTIDE SEQUENCE [LARGE SCALE GENOMIC DNA]</scope>
    <source>
        <strain evidence="2 3">WSC-6</strain>
    </source>
</reference>
<dbReference type="Proteomes" id="UP001524586">
    <property type="component" value="Unassembled WGS sequence"/>
</dbReference>
<organism evidence="2 3">
    <name type="scientific">Methylomonas rivi</name>
    <dbReference type="NCBI Taxonomy" id="2952226"/>
    <lineage>
        <taxon>Bacteria</taxon>
        <taxon>Pseudomonadati</taxon>
        <taxon>Pseudomonadota</taxon>
        <taxon>Gammaproteobacteria</taxon>
        <taxon>Methylococcales</taxon>
        <taxon>Methylococcaceae</taxon>
        <taxon>Methylomonas</taxon>
    </lineage>
</organism>
<evidence type="ECO:0000259" key="1">
    <source>
        <dbReference type="Pfam" id="PF13643"/>
    </source>
</evidence>
<evidence type="ECO:0000313" key="3">
    <source>
        <dbReference type="Proteomes" id="UP001524586"/>
    </source>
</evidence>
<dbReference type="RefSeq" id="WP_256614207.1">
    <property type="nucleotide sequence ID" value="NZ_JANIBK010000017.1"/>
</dbReference>
<protein>
    <submittedName>
        <fullName evidence="2">DUF4145 domain-containing protein</fullName>
    </submittedName>
</protein>
<gene>
    <name evidence="2" type="ORF">NP596_05195</name>
</gene>
<feature type="domain" description="DUF4145" evidence="1">
    <location>
        <begin position="123"/>
        <end position="200"/>
    </location>
</feature>
<sequence length="231" mass="26501">MTDRTKIYCNTCKGETNHDIKLTHDQSYYEEYEDHGQKFLGYYEETEYRFIVCRGCDTATLEEKWTSAGMCDQNGDNIYSYNYHPKRKNLGEREIKKFHHVDKKLNETYKEIISAFEQGLGIVTAMGVRALLEGICVLEGINDQDTWGLAKKIDKLKEVSNIPISIIDGLKGIKFVGDDAAHRLKACDKQSLSSAIDLLESLMIHMYEAKIDLERKAEIMMKTHNKANSVQ</sequence>
<dbReference type="Pfam" id="PF13643">
    <property type="entry name" value="DUF4145"/>
    <property type="match status" value="1"/>
</dbReference>
<accession>A0ABT1U409</accession>
<proteinExistence type="predicted"/>
<evidence type="ECO:0000313" key="2">
    <source>
        <dbReference type="EMBL" id="MCQ8127851.1"/>
    </source>
</evidence>
<name>A0ABT1U409_9GAMM</name>
<dbReference type="InterPro" id="IPR025285">
    <property type="entry name" value="DUF4145"/>
</dbReference>
<keyword evidence="3" id="KW-1185">Reference proteome</keyword>
<comment type="caution">
    <text evidence="2">The sequence shown here is derived from an EMBL/GenBank/DDBJ whole genome shotgun (WGS) entry which is preliminary data.</text>
</comment>